<dbReference type="Gene3D" id="1.25.40.120">
    <property type="entry name" value="Protein prenylyltransferase"/>
    <property type="match status" value="1"/>
</dbReference>
<comment type="similarity">
    <text evidence="1 6">Belongs to the protein prenyltransferase subunit alpha family.</text>
</comment>
<evidence type="ECO:0000256" key="2">
    <source>
        <dbReference type="ARBA" id="ARBA00022602"/>
    </source>
</evidence>
<feature type="signal peptide" evidence="7">
    <location>
        <begin position="1"/>
        <end position="17"/>
    </location>
</feature>
<protein>
    <recommendedName>
        <fullName evidence="6">Geranylgeranyl transferase type-2 subunit alpha</fullName>
        <ecNumber evidence="6">2.5.1.60</ecNumber>
    </recommendedName>
    <alternativeName>
        <fullName evidence="6">Geranylgeranyl transferase type II subunit alpha</fullName>
    </alternativeName>
</protein>
<keyword evidence="7" id="KW-0732">Signal</keyword>
<dbReference type="Proteomes" id="UP000243515">
    <property type="component" value="Unassembled WGS sequence"/>
</dbReference>
<name>A0A232LZ92_9EURO</name>
<dbReference type="PANTHER" id="PTHR11129:SF2">
    <property type="entry name" value="GERANYLGERANYL TRANSFERASE TYPE-2 SUBUNIT ALPHA"/>
    <property type="match status" value="1"/>
</dbReference>
<dbReference type="SUPFAM" id="SSF48439">
    <property type="entry name" value="Protein prenylyltransferase"/>
    <property type="match status" value="1"/>
</dbReference>
<dbReference type="GO" id="GO:0005968">
    <property type="term" value="C:Rab-protein geranylgeranyltransferase complex"/>
    <property type="evidence" value="ECO:0007669"/>
    <property type="project" value="TreeGrafter"/>
</dbReference>
<dbReference type="OrthoDB" id="1658at2759"/>
<dbReference type="EC" id="2.5.1.60" evidence="6"/>
<evidence type="ECO:0000313" key="8">
    <source>
        <dbReference type="EMBL" id="OXV09117.1"/>
    </source>
</evidence>
<evidence type="ECO:0000256" key="1">
    <source>
        <dbReference type="ARBA" id="ARBA00006734"/>
    </source>
</evidence>
<dbReference type="Pfam" id="PF01239">
    <property type="entry name" value="PPTA"/>
    <property type="match status" value="4"/>
</dbReference>
<evidence type="ECO:0000256" key="7">
    <source>
        <dbReference type="SAM" id="SignalP"/>
    </source>
</evidence>
<organism evidence="8 9">
    <name type="scientific">Elaphomyces granulatus</name>
    <dbReference type="NCBI Taxonomy" id="519963"/>
    <lineage>
        <taxon>Eukaryota</taxon>
        <taxon>Fungi</taxon>
        <taxon>Dikarya</taxon>
        <taxon>Ascomycota</taxon>
        <taxon>Pezizomycotina</taxon>
        <taxon>Eurotiomycetes</taxon>
        <taxon>Eurotiomycetidae</taxon>
        <taxon>Eurotiales</taxon>
        <taxon>Elaphomycetaceae</taxon>
        <taxon>Elaphomyces</taxon>
    </lineage>
</organism>
<gene>
    <name evidence="8" type="ORF">Egran_03124</name>
</gene>
<dbReference type="AlphaFoldDB" id="A0A232LZ92"/>
<evidence type="ECO:0000256" key="3">
    <source>
        <dbReference type="ARBA" id="ARBA00022679"/>
    </source>
</evidence>
<evidence type="ECO:0000256" key="6">
    <source>
        <dbReference type="RuleBase" id="RU367120"/>
    </source>
</evidence>
<keyword evidence="9" id="KW-1185">Reference proteome</keyword>
<sequence length="336" mass="39948">MFIWWLVQLSRTATTDSIEINEHHYTVETLQQTSILLTKNPEYYTIWNFRRLILQHQLSLPGTDSSEQSASDQIVSMIKDDLQFLLPLLRSYPKCYWIWNYRLWLLGEASRLLPLSTAHGFWQEELALVNKMLSFDDRNFHGWGYRRFVVEKLEILAPTESMTQKELDYTTKMIRSQLSNFSAWHNRTKLIQTLLDERGASDDERKNKLDDELELIHQALIDPYDQSLWFYHQNLMCTFDPALSAQAIAPNLTDSERLDYIRREKEAIEDMLEGAESCKWIYLGLMNCTLLQTKIERSLSRNAKQDVTRWLHELIKLDPKRRGRWLDFEESFNAWQ</sequence>
<evidence type="ECO:0000313" key="9">
    <source>
        <dbReference type="Proteomes" id="UP000243515"/>
    </source>
</evidence>
<comment type="catalytic activity">
    <reaction evidence="5 6">
        <text>geranylgeranyl diphosphate + L-cysteinyl-[protein] = S-geranylgeranyl-L-cysteinyl-[protein] + diphosphate</text>
        <dbReference type="Rhea" id="RHEA:21240"/>
        <dbReference type="Rhea" id="RHEA-COMP:10131"/>
        <dbReference type="Rhea" id="RHEA-COMP:11537"/>
        <dbReference type="ChEBI" id="CHEBI:29950"/>
        <dbReference type="ChEBI" id="CHEBI:33019"/>
        <dbReference type="ChEBI" id="CHEBI:57533"/>
        <dbReference type="ChEBI" id="CHEBI:86021"/>
        <dbReference type="EC" id="2.5.1.60"/>
    </reaction>
</comment>
<keyword evidence="2 6" id="KW-0637">Prenyltransferase</keyword>
<evidence type="ECO:0000256" key="5">
    <source>
        <dbReference type="ARBA" id="ARBA00047658"/>
    </source>
</evidence>
<accession>A0A232LZ92</accession>
<reference evidence="8 9" key="1">
    <citation type="journal article" date="2015" name="Environ. Microbiol.">
        <title>Metagenome sequence of Elaphomyces granulatus from sporocarp tissue reveals Ascomycota ectomycorrhizal fingerprints of genome expansion and a Proteobacteria-rich microbiome.</title>
        <authorList>
            <person name="Quandt C.A."/>
            <person name="Kohler A."/>
            <person name="Hesse C.N."/>
            <person name="Sharpton T.J."/>
            <person name="Martin F."/>
            <person name="Spatafora J.W."/>
        </authorList>
    </citation>
    <scope>NUCLEOTIDE SEQUENCE [LARGE SCALE GENOMIC DNA]</scope>
    <source>
        <strain evidence="8 9">OSC145934</strain>
    </source>
</reference>
<comment type="caution">
    <text evidence="8">The sequence shown here is derived from an EMBL/GenBank/DDBJ whole genome shotgun (WGS) entry which is preliminary data.</text>
</comment>
<proteinExistence type="inferred from homology"/>
<dbReference type="EMBL" id="NPHW01003705">
    <property type="protein sequence ID" value="OXV09117.1"/>
    <property type="molecule type" value="Genomic_DNA"/>
</dbReference>
<dbReference type="GO" id="GO:0004663">
    <property type="term" value="F:Rab geranylgeranyltransferase activity"/>
    <property type="evidence" value="ECO:0007669"/>
    <property type="project" value="UniProtKB-UniRule"/>
</dbReference>
<dbReference type="GO" id="GO:0097354">
    <property type="term" value="P:prenylation"/>
    <property type="evidence" value="ECO:0007669"/>
    <property type="project" value="UniProtKB-UniRule"/>
</dbReference>
<keyword evidence="3 6" id="KW-0808">Transferase</keyword>
<comment type="function">
    <text evidence="6">Catalyzes the transfer of a geranyl-geranyl moiety from geranyl-geranyl pyrophosphate to cysteines occuring in specific C-terminal amino acid sequences.</text>
</comment>
<keyword evidence="4" id="KW-0677">Repeat</keyword>
<feature type="chain" id="PRO_5013234862" description="Geranylgeranyl transferase type-2 subunit alpha" evidence="7">
    <location>
        <begin position="18"/>
        <end position="336"/>
    </location>
</feature>
<dbReference type="InterPro" id="IPR002088">
    <property type="entry name" value="Prenyl_trans_a"/>
</dbReference>
<dbReference type="PANTHER" id="PTHR11129">
    <property type="entry name" value="PROTEIN FARNESYLTRANSFERASE ALPHA SUBUNIT/RAB GERANYLGERANYL TRANSFERASE ALPHA SUBUNIT"/>
    <property type="match status" value="1"/>
</dbReference>
<evidence type="ECO:0000256" key="4">
    <source>
        <dbReference type="ARBA" id="ARBA00022737"/>
    </source>
</evidence>
<dbReference type="PROSITE" id="PS51147">
    <property type="entry name" value="PFTA"/>
    <property type="match status" value="4"/>
</dbReference>